<dbReference type="Proteomes" id="UP001216907">
    <property type="component" value="Unassembled WGS sequence"/>
</dbReference>
<dbReference type="EMBL" id="JARRAG010000001">
    <property type="protein sequence ID" value="MDG3003963.1"/>
    <property type="molecule type" value="Genomic_DNA"/>
</dbReference>
<organism evidence="1 2">
    <name type="scientific">Paludisphaera mucosa</name>
    <dbReference type="NCBI Taxonomy" id="3030827"/>
    <lineage>
        <taxon>Bacteria</taxon>
        <taxon>Pseudomonadati</taxon>
        <taxon>Planctomycetota</taxon>
        <taxon>Planctomycetia</taxon>
        <taxon>Isosphaerales</taxon>
        <taxon>Isosphaeraceae</taxon>
        <taxon>Paludisphaera</taxon>
    </lineage>
</organism>
<evidence type="ECO:0000313" key="1">
    <source>
        <dbReference type="EMBL" id="MDG3003963.1"/>
    </source>
</evidence>
<name>A0ABT6F8Q6_9BACT</name>
<sequence length="539" mass="56467">MSLFARLLQAVRSWRRRSGRVRTVRNSSVAMEQLDHRQMLSVTFTGNVATDFPATQTPGVVILPDNASVQHPTIPANLQGLIGVSGFDITSLRVSYSPENNGTLSIGIEQPANPKDSAGRPVIATDADNNGNWGTVNPAVTAVSPGFQDVPDIGGTEFMGVYLDFLGTGTGQVVAGFSQNVPSGQDAKVFQVATANQAGPNVAPTFGTPLPQFRGNIYTQNDPNHPNIEMSLVNFDTLYQSITGSAIVPTSVFNVGAFAGSAQDGPISEAFFPEQPVLLSAATPPTPEPPVCPPISPPILINPHEHRIIDTAHADLVRVYIQGTSGFDPATIDPATALLNGASPVATQVHHFPRSPYAAQVFIFKASDIQADPGLQTLTFTAKTFDGQQIITSNQVVNITNSASAAGRLKFLMNRNVDSQYTALKRVARSNPDAILDWSVFDRSAGTAAAGATASPATVNLGTASASVASALTVDYSSTARQGILTPVAAPRQVVNVQTEQGASRLSGRLKNSLASYLDSVTPSTAPAAPMEAVLSGAN</sequence>
<proteinExistence type="predicted"/>
<evidence type="ECO:0000313" key="2">
    <source>
        <dbReference type="Proteomes" id="UP001216907"/>
    </source>
</evidence>
<protein>
    <submittedName>
        <fullName evidence="1">Uncharacterized protein</fullName>
    </submittedName>
</protein>
<dbReference type="RefSeq" id="WP_277860307.1">
    <property type="nucleotide sequence ID" value="NZ_JARRAG010000001.1"/>
</dbReference>
<accession>A0ABT6F8Q6</accession>
<comment type="caution">
    <text evidence="1">The sequence shown here is derived from an EMBL/GenBank/DDBJ whole genome shotgun (WGS) entry which is preliminary data.</text>
</comment>
<gene>
    <name evidence="1" type="ORF">PZE19_09280</name>
</gene>
<keyword evidence="2" id="KW-1185">Reference proteome</keyword>
<reference evidence="1 2" key="1">
    <citation type="submission" date="2023-03" db="EMBL/GenBank/DDBJ databases">
        <title>Paludisphaera mucosa sp. nov. a novel planctomycete from northern fen.</title>
        <authorList>
            <person name="Ivanova A."/>
        </authorList>
    </citation>
    <scope>NUCLEOTIDE SEQUENCE [LARGE SCALE GENOMIC DNA]</scope>
    <source>
        <strain evidence="1 2">Pla2</strain>
    </source>
</reference>